<dbReference type="SUPFAM" id="SSF46689">
    <property type="entry name" value="Homeodomain-like"/>
    <property type="match status" value="1"/>
</dbReference>
<dbReference type="AlphaFoldDB" id="A0A141FQL7"/>
<evidence type="ECO:0000256" key="4">
    <source>
        <dbReference type="ARBA" id="ARBA00023125"/>
    </source>
</evidence>
<dbReference type="Pfam" id="PF13837">
    <property type="entry name" value="Myb_DNA-bind_4"/>
    <property type="match status" value="1"/>
</dbReference>
<dbReference type="Gene3D" id="1.10.10.60">
    <property type="entry name" value="Homeodomain-like"/>
    <property type="match status" value="1"/>
</dbReference>
<dbReference type="PROSITE" id="PS50090">
    <property type="entry name" value="MYB_LIKE"/>
    <property type="match status" value="1"/>
</dbReference>
<evidence type="ECO:0000256" key="5">
    <source>
        <dbReference type="ARBA" id="ARBA00023163"/>
    </source>
</evidence>
<proteinExistence type="evidence at transcript level"/>
<dbReference type="PANTHER" id="PTHR21654:SF7">
    <property type="entry name" value="HOMEODOMAIN-LIKE SUPERFAMILY PROTEIN"/>
    <property type="match status" value="1"/>
</dbReference>
<protein>
    <submittedName>
        <fullName evidence="9">Trihelix protein</fullName>
    </submittedName>
</protein>
<keyword evidence="5" id="KW-0804">Transcription</keyword>
<evidence type="ECO:0000313" key="9">
    <source>
        <dbReference type="EMBL" id="ALF46674.1"/>
    </source>
</evidence>
<comment type="subcellular location">
    <subcellularLocation>
        <location evidence="1">Nucleus</location>
    </subcellularLocation>
</comment>
<keyword evidence="3" id="KW-0805">Transcription regulation</keyword>
<reference evidence="9" key="1">
    <citation type="journal article" date="2016" name="Int. J. Mol. Sci.">
        <title>Transcriptome-Wide Identification and Expression Profiling Analysis of Chrysanthemum Trihelix Transcription Factors.</title>
        <authorList>
            <person name="Song A."/>
            <person name="Wu D."/>
            <person name="Fan Q."/>
            <person name="Tian C."/>
            <person name="Chen S."/>
            <person name="Guan Z."/>
            <person name="Xin J."/>
            <person name="Zhao K."/>
            <person name="Chen F."/>
        </authorList>
    </citation>
    <scope>NUCLEOTIDE SEQUENCE</scope>
</reference>
<feature type="compositionally biased region" description="Basic and acidic residues" evidence="7">
    <location>
        <begin position="101"/>
        <end position="110"/>
    </location>
</feature>
<dbReference type="EMBL" id="KT253129">
    <property type="protein sequence ID" value="ALF46674.1"/>
    <property type="molecule type" value="mRNA"/>
</dbReference>
<evidence type="ECO:0000256" key="1">
    <source>
        <dbReference type="ARBA" id="ARBA00004123"/>
    </source>
</evidence>
<dbReference type="InterPro" id="IPR001005">
    <property type="entry name" value="SANT/Myb"/>
</dbReference>
<dbReference type="SMART" id="SM00717">
    <property type="entry name" value="SANT"/>
    <property type="match status" value="1"/>
</dbReference>
<dbReference type="PANTHER" id="PTHR21654">
    <property type="entry name" value="FI21293P1"/>
    <property type="match status" value="1"/>
</dbReference>
<dbReference type="GO" id="GO:0005634">
    <property type="term" value="C:nucleus"/>
    <property type="evidence" value="ECO:0007669"/>
    <property type="project" value="UniProtKB-SubCell"/>
</dbReference>
<evidence type="ECO:0000259" key="8">
    <source>
        <dbReference type="PROSITE" id="PS50090"/>
    </source>
</evidence>
<keyword evidence="6" id="KW-0539">Nucleus</keyword>
<dbReference type="InterPro" id="IPR044822">
    <property type="entry name" value="Myb_DNA-bind_4"/>
</dbReference>
<feature type="domain" description="Myb-like" evidence="8">
    <location>
        <begin position="236"/>
        <end position="293"/>
    </location>
</feature>
<feature type="region of interest" description="Disordered" evidence="7">
    <location>
        <begin position="54"/>
        <end position="130"/>
    </location>
</feature>
<organism evidence="9">
    <name type="scientific">Chrysanthemum morifolium</name>
    <name type="common">Florist's daisy</name>
    <name type="synonym">Dendranthema grandiflorum</name>
    <dbReference type="NCBI Taxonomy" id="41568"/>
    <lineage>
        <taxon>Eukaryota</taxon>
        <taxon>Viridiplantae</taxon>
        <taxon>Streptophyta</taxon>
        <taxon>Embryophyta</taxon>
        <taxon>Tracheophyta</taxon>
        <taxon>Spermatophyta</taxon>
        <taxon>Magnoliopsida</taxon>
        <taxon>eudicotyledons</taxon>
        <taxon>Gunneridae</taxon>
        <taxon>Pentapetalae</taxon>
        <taxon>asterids</taxon>
        <taxon>campanulids</taxon>
        <taxon>Asterales</taxon>
        <taxon>Asteraceae</taxon>
        <taxon>Asteroideae</taxon>
        <taxon>Anthemideae</taxon>
        <taxon>Artemisiinae</taxon>
        <taxon>Chrysanthemum</taxon>
    </lineage>
</organism>
<dbReference type="GO" id="GO:0003677">
    <property type="term" value="F:DNA binding"/>
    <property type="evidence" value="ECO:0007669"/>
    <property type="project" value="UniProtKB-KW"/>
</dbReference>
<dbReference type="GO" id="GO:0006355">
    <property type="term" value="P:regulation of DNA-templated transcription"/>
    <property type="evidence" value="ECO:0007669"/>
    <property type="project" value="UniProtKB-ARBA"/>
</dbReference>
<gene>
    <name evidence="9" type="primary">TH19</name>
</gene>
<name>A0A141FQL7_CHRMO</name>
<evidence type="ECO:0000256" key="3">
    <source>
        <dbReference type="ARBA" id="ARBA00023015"/>
    </source>
</evidence>
<keyword evidence="4" id="KW-0238">DNA-binding</keyword>
<feature type="compositionally biased region" description="Basic residues" evidence="7">
    <location>
        <begin position="119"/>
        <end position="130"/>
    </location>
</feature>
<dbReference type="CDD" id="cd12203">
    <property type="entry name" value="GT1"/>
    <property type="match status" value="1"/>
</dbReference>
<accession>A0A141FQL7</accession>
<evidence type="ECO:0000256" key="7">
    <source>
        <dbReference type="SAM" id="MobiDB-lite"/>
    </source>
</evidence>
<sequence>MEMFTGDHGLQNDVVRYPDTHLAPFTSDHHKITIIPPQPPQKLRPIRSNVRTVNEPQPMTWQPDVGFYNNSESGFGSPDPKDSNLGLLSKACQNQAALRSSPDESSKSQEEAINEPVNKKRKRKRKSRKRLKSLIKRMMDTVMEKQERMHKQLIEILEKKENESIMREEAWKKQEIERAKMNEQARSQEISRSLALISFIQNTLGQEVQIPKPHNALNLLKKGENKKEEKLKFDARWPKSEVQALITARAALSQKFDGKGSKGSIWDDVAAELSSMGYNRTPKKCKEKWDNINKYYRRTVEKGTASKSQVCTYFREFEMLNQTKLSSANSHDENQNTKSLH</sequence>
<dbReference type="InterPro" id="IPR009057">
    <property type="entry name" value="Homeodomain-like_sf"/>
</dbReference>
<evidence type="ECO:0000256" key="2">
    <source>
        <dbReference type="ARBA" id="ARBA00022737"/>
    </source>
</evidence>
<feature type="non-terminal residue" evidence="9">
    <location>
        <position position="341"/>
    </location>
</feature>
<keyword evidence="2" id="KW-0677">Repeat</keyword>
<evidence type="ECO:0000256" key="6">
    <source>
        <dbReference type="ARBA" id="ARBA00023242"/>
    </source>
</evidence>
<dbReference type="FunFam" id="1.10.10.60:FF:000061">
    <property type="entry name" value="Trihelix transcription factor GT-2"/>
    <property type="match status" value="1"/>
</dbReference>